<reference evidence="2" key="1">
    <citation type="journal article" date="2011" name="PLoS ONE">
        <title>The entomopathogenic bacterial endosymbionts xenorhabdus and photorhabdus: convergent lifestyles from divergent genomes.</title>
        <authorList>
            <person name="Chaston J.M."/>
            <person name="Suen G."/>
            <person name="Tucker S.L."/>
            <person name="Andersen A.W."/>
            <person name="Bhasin A."/>
            <person name="Bode E."/>
            <person name="Bode H.B."/>
            <person name="Brachmann A.O."/>
            <person name="Cowles C.E."/>
            <person name="Cowles K.N."/>
            <person name="Darby C."/>
            <person name="de Leon L."/>
            <person name="Drace K."/>
            <person name="Du Z."/>
            <person name="Givaudan A."/>
            <person name="Herbert Tran E.E."/>
            <person name="Jewell K.A."/>
            <person name="Knack J.J."/>
            <person name="Krasomil-Osterfeld K.C."/>
            <person name="Kukor R."/>
            <person name="Lanois A."/>
            <person name="Latreille P."/>
            <person name="Leimgruber N.K."/>
            <person name="Lipke C.M."/>
            <person name="Liu R."/>
            <person name="Lu X."/>
            <person name="Martens E.C."/>
            <person name="Marri P.R."/>
            <person name="Medigue C."/>
            <person name="Menard M.L."/>
            <person name="Miller N.M."/>
            <person name="Morales-Soto N."/>
            <person name="Norton S."/>
            <person name="Ogier J.C."/>
            <person name="Orchard S.S."/>
            <person name="Park D."/>
            <person name="Park Y."/>
            <person name="Qurollo B.A."/>
            <person name="Sugar D.R."/>
            <person name="Richards G.R."/>
            <person name="Rouy Z."/>
            <person name="Slominski B."/>
            <person name="Slominski K."/>
            <person name="Snyder H."/>
            <person name="Tjaden B.C."/>
            <person name="van der Hoeven R."/>
            <person name="Welch R.D."/>
            <person name="Wheeler C."/>
            <person name="Xiang B."/>
            <person name="Barbazuk B."/>
            <person name="Gaudriault S."/>
            <person name="Goodner B."/>
            <person name="Slater S.C."/>
            <person name="Forst S."/>
            <person name="Goldman B.S."/>
            <person name="Goodrich-Blair H."/>
        </authorList>
    </citation>
    <scope>NUCLEOTIDE SEQUENCE [LARGE SCALE GENOMIC DNA]</scope>
    <source>
        <strain evidence="2">SS-2004</strain>
    </source>
</reference>
<dbReference type="eggNOG" id="COG4933">
    <property type="taxonomic scope" value="Bacteria"/>
</dbReference>
<organism evidence="2 3">
    <name type="scientific">Xenorhabdus bovienii (strain SS-2004)</name>
    <name type="common">Xenorhabdus nematophila subsp. bovienii</name>
    <dbReference type="NCBI Taxonomy" id="406818"/>
    <lineage>
        <taxon>Bacteria</taxon>
        <taxon>Pseudomonadati</taxon>
        <taxon>Pseudomonadota</taxon>
        <taxon>Gammaproteobacteria</taxon>
        <taxon>Enterobacterales</taxon>
        <taxon>Morganellaceae</taxon>
        <taxon>Xenorhabdus</taxon>
    </lineage>
</organism>
<dbReference type="RefSeq" id="WP_012987956.1">
    <property type="nucleotide sequence ID" value="NC_013892.1"/>
</dbReference>
<proteinExistence type="predicted"/>
<dbReference type="AlphaFoldDB" id="D3V0I9"/>
<dbReference type="HOGENOM" id="CLU_135561_1_0_6"/>
<dbReference type="Gene3D" id="2.30.130.30">
    <property type="entry name" value="Hypothetical protein"/>
    <property type="match status" value="1"/>
</dbReference>
<dbReference type="EMBL" id="FN667741">
    <property type="protein sequence ID" value="CBJ80563.1"/>
    <property type="molecule type" value="Genomic_DNA"/>
</dbReference>
<name>D3V0I9_XENBS</name>
<dbReference type="Pfam" id="PF04266">
    <property type="entry name" value="ASCH"/>
    <property type="match status" value="1"/>
</dbReference>
<dbReference type="InterPro" id="IPR015947">
    <property type="entry name" value="PUA-like_sf"/>
</dbReference>
<accession>D3V0I9</accession>
<dbReference type="STRING" id="406818.XBJ1_1430"/>
<gene>
    <name evidence="2" type="ordered locus">XBJ1_1430</name>
</gene>
<feature type="domain" description="ASCH" evidence="1">
    <location>
        <begin position="5"/>
        <end position="99"/>
    </location>
</feature>
<dbReference type="KEGG" id="xbo:XBJ1_1430"/>
<evidence type="ECO:0000313" key="2">
    <source>
        <dbReference type="EMBL" id="CBJ80563.1"/>
    </source>
</evidence>
<evidence type="ECO:0000313" key="3">
    <source>
        <dbReference type="Proteomes" id="UP000002045"/>
    </source>
</evidence>
<protein>
    <recommendedName>
        <fullName evidence="1">ASCH domain-containing protein</fullName>
    </recommendedName>
</protein>
<dbReference type="InterPro" id="IPR007374">
    <property type="entry name" value="ASCH_domain"/>
</dbReference>
<sequence>MKILLSIKPEFVEKILEGTKKYEFRKGIFKNSSVKSVVIYATKPVGKVVGEFNIEHILEDTPSSLWRITKQNSGISKIFFDEYFKRRNKAFAIQIGYVQKYDYPISLDELSEQLGKRITAPQSYCYLPN</sequence>
<dbReference type="Proteomes" id="UP000002045">
    <property type="component" value="Chromosome"/>
</dbReference>
<dbReference type="SUPFAM" id="SSF88697">
    <property type="entry name" value="PUA domain-like"/>
    <property type="match status" value="1"/>
</dbReference>
<dbReference type="SMART" id="SM01022">
    <property type="entry name" value="ASCH"/>
    <property type="match status" value="1"/>
</dbReference>
<evidence type="ECO:0000259" key="1">
    <source>
        <dbReference type="SMART" id="SM01022"/>
    </source>
</evidence>